<keyword evidence="7" id="KW-1185">Reference proteome</keyword>
<keyword evidence="2" id="KW-0255">Endonuclease</keyword>
<feature type="signal peptide" evidence="4">
    <location>
        <begin position="1"/>
        <end position="19"/>
    </location>
</feature>
<protein>
    <submittedName>
        <fullName evidence="6">Nuclease</fullName>
    </submittedName>
</protein>
<accession>A0A3M7R4K2</accession>
<dbReference type="SUPFAM" id="SSF50199">
    <property type="entry name" value="Staphylococcal nuclease"/>
    <property type="match status" value="1"/>
</dbReference>
<dbReference type="Gene3D" id="2.40.50.90">
    <property type="match status" value="1"/>
</dbReference>
<dbReference type="OrthoDB" id="10067485at2759"/>
<dbReference type="GO" id="GO:0016787">
    <property type="term" value="F:hydrolase activity"/>
    <property type="evidence" value="ECO:0007669"/>
    <property type="project" value="UniProtKB-KW"/>
</dbReference>
<dbReference type="EMBL" id="REGN01004265">
    <property type="protein sequence ID" value="RNA18301.1"/>
    <property type="molecule type" value="Genomic_DNA"/>
</dbReference>
<dbReference type="InterPro" id="IPR035437">
    <property type="entry name" value="SNase_OB-fold_sf"/>
</dbReference>
<dbReference type="GO" id="GO:0004519">
    <property type="term" value="F:endonuclease activity"/>
    <property type="evidence" value="ECO:0007669"/>
    <property type="project" value="UniProtKB-KW"/>
</dbReference>
<dbReference type="Proteomes" id="UP000276133">
    <property type="component" value="Unassembled WGS sequence"/>
</dbReference>
<feature type="domain" description="TNase-like" evidence="5">
    <location>
        <begin position="39"/>
        <end position="136"/>
    </location>
</feature>
<evidence type="ECO:0000256" key="2">
    <source>
        <dbReference type="ARBA" id="ARBA00022759"/>
    </source>
</evidence>
<keyword evidence="4" id="KW-0732">Signal</keyword>
<keyword evidence="3" id="KW-0378">Hydrolase</keyword>
<keyword evidence="1" id="KW-0540">Nuclease</keyword>
<dbReference type="InterPro" id="IPR016071">
    <property type="entry name" value="Staphylococal_nuclease_OB-fold"/>
</dbReference>
<comment type="caution">
    <text evidence="6">The sequence shown here is derived from an EMBL/GenBank/DDBJ whole genome shotgun (WGS) entry which is preliminary data.</text>
</comment>
<evidence type="ECO:0000256" key="4">
    <source>
        <dbReference type="SAM" id="SignalP"/>
    </source>
</evidence>
<feature type="chain" id="PRO_5017942193" evidence="4">
    <location>
        <begin position="20"/>
        <end position="175"/>
    </location>
</feature>
<organism evidence="6 7">
    <name type="scientific">Brachionus plicatilis</name>
    <name type="common">Marine rotifer</name>
    <name type="synonym">Brachionus muelleri</name>
    <dbReference type="NCBI Taxonomy" id="10195"/>
    <lineage>
        <taxon>Eukaryota</taxon>
        <taxon>Metazoa</taxon>
        <taxon>Spiralia</taxon>
        <taxon>Gnathifera</taxon>
        <taxon>Rotifera</taxon>
        <taxon>Eurotatoria</taxon>
        <taxon>Monogononta</taxon>
        <taxon>Pseudotrocha</taxon>
        <taxon>Ploima</taxon>
        <taxon>Brachionidae</taxon>
        <taxon>Brachionus</taxon>
    </lineage>
</organism>
<dbReference type="PANTHER" id="PTHR12302">
    <property type="entry name" value="EBNA2 BINDING PROTEIN P100"/>
    <property type="match status" value="1"/>
</dbReference>
<gene>
    <name evidence="6" type="ORF">BpHYR1_033978</name>
</gene>
<evidence type="ECO:0000256" key="3">
    <source>
        <dbReference type="ARBA" id="ARBA00022801"/>
    </source>
</evidence>
<evidence type="ECO:0000256" key="1">
    <source>
        <dbReference type="ARBA" id="ARBA00022722"/>
    </source>
</evidence>
<dbReference type="SMART" id="SM00318">
    <property type="entry name" value="SNc"/>
    <property type="match status" value="1"/>
</dbReference>
<dbReference type="Pfam" id="PF00565">
    <property type="entry name" value="SNase"/>
    <property type="match status" value="1"/>
</dbReference>
<sequence>MFKFCVFFLILIYASINESKWYKYDKTKAPFVKKEISISPDSFTVMKVADGDTITVRNNSNWDELLPLNSKVKLAIDKIDLYGRSLAVVINNKKENVNKKMVELGLAAHYMNQRGCDDYKLAQSKAKVANIGIWSDKNFTLPWDYRKKMGIGARGNNSKFINSHKRYKYESKNAN</sequence>
<dbReference type="PANTHER" id="PTHR12302:SF3">
    <property type="entry name" value="SERINE_THREONINE-PROTEIN KINASE 31"/>
    <property type="match status" value="1"/>
</dbReference>
<dbReference type="AlphaFoldDB" id="A0A3M7R4K2"/>
<evidence type="ECO:0000259" key="5">
    <source>
        <dbReference type="SMART" id="SM00318"/>
    </source>
</evidence>
<evidence type="ECO:0000313" key="7">
    <source>
        <dbReference type="Proteomes" id="UP000276133"/>
    </source>
</evidence>
<reference evidence="6 7" key="1">
    <citation type="journal article" date="2018" name="Sci. Rep.">
        <title>Genomic signatures of local adaptation to the degree of environmental predictability in rotifers.</title>
        <authorList>
            <person name="Franch-Gras L."/>
            <person name="Hahn C."/>
            <person name="Garcia-Roger E.M."/>
            <person name="Carmona M.J."/>
            <person name="Serra M."/>
            <person name="Gomez A."/>
        </authorList>
    </citation>
    <scope>NUCLEOTIDE SEQUENCE [LARGE SCALE GENOMIC DNA]</scope>
    <source>
        <strain evidence="6">HYR1</strain>
    </source>
</reference>
<name>A0A3M7R4K2_BRAPC</name>
<evidence type="ECO:0000313" key="6">
    <source>
        <dbReference type="EMBL" id="RNA18301.1"/>
    </source>
</evidence>
<proteinExistence type="predicted"/>